<dbReference type="RefSeq" id="XP_033581988.1">
    <property type="nucleotide sequence ID" value="XM_033719053.1"/>
</dbReference>
<feature type="transmembrane region" description="Helical" evidence="1">
    <location>
        <begin position="16"/>
        <end position="38"/>
    </location>
</feature>
<dbReference type="EMBL" id="MU003694">
    <property type="protein sequence ID" value="KAF2815024.1"/>
    <property type="molecule type" value="Genomic_DNA"/>
</dbReference>
<sequence length="57" mass="6314">MREVADRPSSLCTFDVSVAFLLLAANIPMYTFVVMCYIKAPALYSLDFGGSVRLIHV</sequence>
<keyword evidence="1" id="KW-1133">Transmembrane helix</keyword>
<accession>A0A6A6Z410</accession>
<organism evidence="2">
    <name type="scientific">Mytilinidion resinicola</name>
    <dbReference type="NCBI Taxonomy" id="574789"/>
    <lineage>
        <taxon>Eukaryota</taxon>
        <taxon>Fungi</taxon>
        <taxon>Dikarya</taxon>
        <taxon>Ascomycota</taxon>
        <taxon>Pezizomycotina</taxon>
        <taxon>Dothideomycetes</taxon>
        <taxon>Pleosporomycetidae</taxon>
        <taxon>Mytilinidiales</taxon>
        <taxon>Mytilinidiaceae</taxon>
        <taxon>Mytilinidion</taxon>
    </lineage>
</organism>
<evidence type="ECO:0000313" key="3">
    <source>
        <dbReference type="Proteomes" id="UP000504636"/>
    </source>
</evidence>
<evidence type="ECO:0000313" key="2">
    <source>
        <dbReference type="EMBL" id="KAF2815024.1"/>
    </source>
</evidence>
<dbReference type="Proteomes" id="UP000504636">
    <property type="component" value="Unplaced"/>
</dbReference>
<keyword evidence="1" id="KW-0812">Transmembrane</keyword>
<dbReference type="GeneID" id="54459946"/>
<protein>
    <submittedName>
        <fullName evidence="2 4">Uncharacterized protein</fullName>
    </submittedName>
</protein>
<name>A0A6A6Z410_9PEZI</name>
<gene>
    <name evidence="2 4" type="ORF">BDZ99DRAFT_458973</name>
</gene>
<feature type="non-terminal residue" evidence="2">
    <location>
        <position position="57"/>
    </location>
</feature>
<reference evidence="4" key="2">
    <citation type="submission" date="2020-04" db="EMBL/GenBank/DDBJ databases">
        <authorList>
            <consortium name="NCBI Genome Project"/>
        </authorList>
    </citation>
    <scope>NUCLEOTIDE SEQUENCE</scope>
    <source>
        <strain evidence="4">CBS 304.34</strain>
    </source>
</reference>
<proteinExistence type="predicted"/>
<keyword evidence="3" id="KW-1185">Reference proteome</keyword>
<reference evidence="4" key="3">
    <citation type="submission" date="2025-04" db="UniProtKB">
        <authorList>
            <consortium name="RefSeq"/>
        </authorList>
    </citation>
    <scope>IDENTIFICATION</scope>
    <source>
        <strain evidence="4">CBS 304.34</strain>
    </source>
</reference>
<evidence type="ECO:0000313" key="4">
    <source>
        <dbReference type="RefSeq" id="XP_033581988.1"/>
    </source>
</evidence>
<keyword evidence="1" id="KW-0472">Membrane</keyword>
<dbReference type="AlphaFoldDB" id="A0A6A6Z410"/>
<evidence type="ECO:0000256" key="1">
    <source>
        <dbReference type="SAM" id="Phobius"/>
    </source>
</evidence>
<reference evidence="2 4" key="1">
    <citation type="journal article" date="2020" name="Stud. Mycol.">
        <title>101 Dothideomycetes genomes: a test case for predicting lifestyles and emergence of pathogens.</title>
        <authorList>
            <person name="Haridas S."/>
            <person name="Albert R."/>
            <person name="Binder M."/>
            <person name="Bloem J."/>
            <person name="Labutti K."/>
            <person name="Salamov A."/>
            <person name="Andreopoulos B."/>
            <person name="Baker S."/>
            <person name="Barry K."/>
            <person name="Bills G."/>
            <person name="Bluhm B."/>
            <person name="Cannon C."/>
            <person name="Castanera R."/>
            <person name="Culley D."/>
            <person name="Daum C."/>
            <person name="Ezra D."/>
            <person name="Gonzalez J."/>
            <person name="Henrissat B."/>
            <person name="Kuo A."/>
            <person name="Liang C."/>
            <person name="Lipzen A."/>
            <person name="Lutzoni F."/>
            <person name="Magnuson J."/>
            <person name="Mondo S."/>
            <person name="Nolan M."/>
            <person name="Ohm R."/>
            <person name="Pangilinan J."/>
            <person name="Park H.-J."/>
            <person name="Ramirez L."/>
            <person name="Alfaro M."/>
            <person name="Sun H."/>
            <person name="Tritt A."/>
            <person name="Yoshinaga Y."/>
            <person name="Zwiers L.-H."/>
            <person name="Turgeon B."/>
            <person name="Goodwin S."/>
            <person name="Spatafora J."/>
            <person name="Crous P."/>
            <person name="Grigoriev I."/>
        </authorList>
    </citation>
    <scope>NUCLEOTIDE SEQUENCE</scope>
    <source>
        <strain evidence="2 4">CBS 304.34</strain>
    </source>
</reference>